<dbReference type="PANTHER" id="PTHR22812">
    <property type="entry name" value="CHROMOBOX PROTEIN"/>
    <property type="match status" value="1"/>
</dbReference>
<accession>B4LW04</accession>
<dbReference type="GO" id="GO:0005694">
    <property type="term" value="C:chromosome"/>
    <property type="evidence" value="ECO:0007669"/>
    <property type="project" value="UniProtKB-ARBA"/>
</dbReference>
<dbReference type="Gene3D" id="2.40.50.40">
    <property type="match status" value="2"/>
</dbReference>
<reference evidence="5 6" key="1">
    <citation type="journal article" date="2007" name="Nature">
        <title>Evolution of genes and genomes on the Drosophila phylogeny.</title>
        <authorList>
            <consortium name="Drosophila 12 Genomes Consortium"/>
            <person name="Clark A.G."/>
            <person name="Eisen M.B."/>
            <person name="Smith D.R."/>
            <person name="Bergman C.M."/>
            <person name="Oliver B."/>
            <person name="Markow T.A."/>
            <person name="Kaufman T.C."/>
            <person name="Kellis M."/>
            <person name="Gelbart W."/>
            <person name="Iyer V.N."/>
            <person name="Pollard D.A."/>
            <person name="Sackton T.B."/>
            <person name="Larracuente A.M."/>
            <person name="Singh N.D."/>
            <person name="Abad J.P."/>
            <person name="Abt D.N."/>
            <person name="Adryan B."/>
            <person name="Aguade M."/>
            <person name="Akashi H."/>
            <person name="Anderson W.W."/>
            <person name="Aquadro C.F."/>
            <person name="Ardell D.H."/>
            <person name="Arguello R."/>
            <person name="Artieri C.G."/>
            <person name="Barbash D.A."/>
            <person name="Barker D."/>
            <person name="Barsanti P."/>
            <person name="Batterham P."/>
            <person name="Batzoglou S."/>
            <person name="Begun D."/>
            <person name="Bhutkar A."/>
            <person name="Blanco E."/>
            <person name="Bosak S.A."/>
            <person name="Bradley R.K."/>
            <person name="Brand A.D."/>
            <person name="Brent M.R."/>
            <person name="Brooks A.N."/>
            <person name="Brown R.H."/>
            <person name="Butlin R.K."/>
            <person name="Caggese C."/>
            <person name="Calvi B.R."/>
            <person name="Bernardo de Carvalho A."/>
            <person name="Caspi A."/>
            <person name="Castrezana S."/>
            <person name="Celniker S.E."/>
            <person name="Chang J.L."/>
            <person name="Chapple C."/>
            <person name="Chatterji S."/>
            <person name="Chinwalla A."/>
            <person name="Civetta A."/>
            <person name="Clifton S.W."/>
            <person name="Comeron J.M."/>
            <person name="Costello J.C."/>
            <person name="Coyne J.A."/>
            <person name="Daub J."/>
            <person name="David R.G."/>
            <person name="Delcher A.L."/>
            <person name="Delehaunty K."/>
            <person name="Do C.B."/>
            <person name="Ebling H."/>
            <person name="Edwards K."/>
            <person name="Eickbush T."/>
            <person name="Evans J.D."/>
            <person name="Filipski A."/>
            <person name="Findeiss S."/>
            <person name="Freyhult E."/>
            <person name="Fulton L."/>
            <person name="Fulton R."/>
            <person name="Garcia A.C."/>
            <person name="Gardiner A."/>
            <person name="Garfield D.A."/>
            <person name="Garvin B.E."/>
            <person name="Gibson G."/>
            <person name="Gilbert D."/>
            <person name="Gnerre S."/>
            <person name="Godfrey J."/>
            <person name="Good R."/>
            <person name="Gotea V."/>
            <person name="Gravely B."/>
            <person name="Greenberg A.J."/>
            <person name="Griffiths-Jones S."/>
            <person name="Gross S."/>
            <person name="Guigo R."/>
            <person name="Gustafson E.A."/>
            <person name="Haerty W."/>
            <person name="Hahn M.W."/>
            <person name="Halligan D.L."/>
            <person name="Halpern A.L."/>
            <person name="Halter G.M."/>
            <person name="Han M.V."/>
            <person name="Heger A."/>
            <person name="Hillier L."/>
            <person name="Hinrichs A.S."/>
            <person name="Holmes I."/>
            <person name="Hoskins R.A."/>
            <person name="Hubisz M.J."/>
            <person name="Hultmark D."/>
            <person name="Huntley M.A."/>
            <person name="Jaffe D.B."/>
            <person name="Jagadeeshan S."/>
            <person name="Jeck W.R."/>
            <person name="Johnson J."/>
            <person name="Jones C.D."/>
            <person name="Jordan W.C."/>
            <person name="Karpen G.H."/>
            <person name="Kataoka E."/>
            <person name="Keightley P.D."/>
            <person name="Kheradpour P."/>
            <person name="Kirkness E.F."/>
            <person name="Koerich L.B."/>
            <person name="Kristiansen K."/>
            <person name="Kudrna D."/>
            <person name="Kulathinal R.J."/>
            <person name="Kumar S."/>
            <person name="Kwok R."/>
            <person name="Lander E."/>
            <person name="Langley C.H."/>
            <person name="Lapoint R."/>
            <person name="Lazzaro B.P."/>
            <person name="Lee S.J."/>
            <person name="Levesque L."/>
            <person name="Li R."/>
            <person name="Lin C.F."/>
            <person name="Lin M.F."/>
            <person name="Lindblad-Toh K."/>
            <person name="Llopart A."/>
            <person name="Long M."/>
            <person name="Low L."/>
            <person name="Lozovsky E."/>
            <person name="Lu J."/>
            <person name="Luo M."/>
            <person name="Machado C.A."/>
            <person name="Makalowski W."/>
            <person name="Marzo M."/>
            <person name="Matsuda M."/>
            <person name="Matzkin L."/>
            <person name="McAllister B."/>
            <person name="McBride C.S."/>
            <person name="McKernan B."/>
            <person name="McKernan K."/>
            <person name="Mendez-Lago M."/>
            <person name="Minx P."/>
            <person name="Mollenhauer M.U."/>
            <person name="Montooth K."/>
            <person name="Mount S.M."/>
            <person name="Mu X."/>
            <person name="Myers E."/>
            <person name="Negre B."/>
            <person name="Newfeld S."/>
            <person name="Nielsen R."/>
            <person name="Noor M.A."/>
            <person name="O'Grady P."/>
            <person name="Pachter L."/>
            <person name="Papaceit M."/>
            <person name="Parisi M.J."/>
            <person name="Parisi M."/>
            <person name="Parts L."/>
            <person name="Pedersen J.S."/>
            <person name="Pesole G."/>
            <person name="Phillippy A.M."/>
            <person name="Ponting C.P."/>
            <person name="Pop M."/>
            <person name="Porcelli D."/>
            <person name="Powell J.R."/>
            <person name="Prohaska S."/>
            <person name="Pruitt K."/>
            <person name="Puig M."/>
            <person name="Quesneville H."/>
            <person name="Ram K.R."/>
            <person name="Rand D."/>
            <person name="Rasmussen M.D."/>
            <person name="Reed L.K."/>
            <person name="Reenan R."/>
            <person name="Reily A."/>
            <person name="Remington K.A."/>
            <person name="Rieger T.T."/>
            <person name="Ritchie M.G."/>
            <person name="Robin C."/>
            <person name="Rogers Y.H."/>
            <person name="Rohde C."/>
            <person name="Rozas J."/>
            <person name="Rubenfield M.J."/>
            <person name="Ruiz A."/>
            <person name="Russo S."/>
            <person name="Salzberg S.L."/>
            <person name="Sanchez-Gracia A."/>
            <person name="Saranga D.J."/>
            <person name="Sato H."/>
            <person name="Schaeffer S.W."/>
            <person name="Schatz M.C."/>
            <person name="Schlenke T."/>
            <person name="Schwartz R."/>
            <person name="Segarra C."/>
            <person name="Singh R.S."/>
            <person name="Sirot L."/>
            <person name="Sirota M."/>
            <person name="Sisneros N.B."/>
            <person name="Smith C.D."/>
            <person name="Smith T.F."/>
            <person name="Spieth J."/>
            <person name="Stage D.E."/>
            <person name="Stark A."/>
            <person name="Stephan W."/>
            <person name="Strausberg R.L."/>
            <person name="Strempel S."/>
            <person name="Sturgill D."/>
            <person name="Sutton G."/>
            <person name="Sutton G.G."/>
            <person name="Tao W."/>
            <person name="Teichmann S."/>
            <person name="Tobari Y.N."/>
            <person name="Tomimura Y."/>
            <person name="Tsolas J.M."/>
            <person name="Valente V.L."/>
            <person name="Venter E."/>
            <person name="Venter J.C."/>
            <person name="Vicario S."/>
            <person name="Vieira F.G."/>
            <person name="Vilella A.J."/>
            <person name="Villasante A."/>
            <person name="Walenz B."/>
            <person name="Wang J."/>
            <person name="Wasserman M."/>
            <person name="Watts T."/>
            <person name="Wilson D."/>
            <person name="Wilson R.K."/>
            <person name="Wing R.A."/>
            <person name="Wolfner M.F."/>
            <person name="Wong A."/>
            <person name="Wong G.K."/>
            <person name="Wu C.I."/>
            <person name="Wu G."/>
            <person name="Yamamoto D."/>
            <person name="Yang H.P."/>
            <person name="Yang S.P."/>
            <person name="Yorke J.A."/>
            <person name="Yoshida K."/>
            <person name="Zdobnov E."/>
            <person name="Zhang P."/>
            <person name="Zhang Y."/>
            <person name="Zimin A.V."/>
            <person name="Baldwin J."/>
            <person name="Abdouelleil A."/>
            <person name="Abdulkadir J."/>
            <person name="Abebe A."/>
            <person name="Abera B."/>
            <person name="Abreu J."/>
            <person name="Acer S.C."/>
            <person name="Aftuck L."/>
            <person name="Alexander A."/>
            <person name="An P."/>
            <person name="Anderson E."/>
            <person name="Anderson S."/>
            <person name="Arachi H."/>
            <person name="Azer M."/>
            <person name="Bachantsang P."/>
            <person name="Barry A."/>
            <person name="Bayul T."/>
            <person name="Berlin A."/>
            <person name="Bessette D."/>
            <person name="Bloom T."/>
            <person name="Blye J."/>
            <person name="Boguslavskiy L."/>
            <person name="Bonnet C."/>
            <person name="Boukhgalter B."/>
            <person name="Bourzgui I."/>
            <person name="Brown A."/>
            <person name="Cahill P."/>
            <person name="Channer S."/>
            <person name="Cheshatsang Y."/>
            <person name="Chuda L."/>
            <person name="Citroen M."/>
            <person name="Collymore A."/>
            <person name="Cooke P."/>
            <person name="Costello M."/>
            <person name="D'Aco K."/>
            <person name="Daza R."/>
            <person name="De Haan G."/>
            <person name="DeGray S."/>
            <person name="DeMaso C."/>
            <person name="Dhargay N."/>
            <person name="Dooley K."/>
            <person name="Dooley E."/>
            <person name="Doricent M."/>
            <person name="Dorje P."/>
            <person name="Dorjee K."/>
            <person name="Dupes A."/>
            <person name="Elong R."/>
            <person name="Falk J."/>
            <person name="Farina A."/>
            <person name="Faro S."/>
            <person name="Ferguson D."/>
            <person name="Fisher S."/>
            <person name="Foley C.D."/>
            <person name="Franke A."/>
            <person name="Friedrich D."/>
            <person name="Gadbois L."/>
            <person name="Gearin G."/>
            <person name="Gearin C.R."/>
            <person name="Giannoukos G."/>
            <person name="Goode T."/>
            <person name="Graham J."/>
            <person name="Grandbois E."/>
            <person name="Grewal S."/>
            <person name="Gyaltsen K."/>
            <person name="Hafez N."/>
            <person name="Hagos B."/>
            <person name="Hall J."/>
            <person name="Henson C."/>
            <person name="Hollinger A."/>
            <person name="Honan T."/>
            <person name="Huard M.D."/>
            <person name="Hughes L."/>
            <person name="Hurhula B."/>
            <person name="Husby M.E."/>
            <person name="Kamat A."/>
            <person name="Kanga B."/>
            <person name="Kashin S."/>
            <person name="Khazanovich D."/>
            <person name="Kisner P."/>
            <person name="Lance K."/>
            <person name="Lara M."/>
            <person name="Lee W."/>
            <person name="Lennon N."/>
            <person name="Letendre F."/>
            <person name="LeVine R."/>
            <person name="Lipovsky A."/>
            <person name="Liu X."/>
            <person name="Liu J."/>
            <person name="Liu S."/>
            <person name="Lokyitsang T."/>
            <person name="Lokyitsang Y."/>
            <person name="Lubonja R."/>
            <person name="Lui A."/>
            <person name="MacDonald P."/>
            <person name="Magnisalis V."/>
            <person name="Maru K."/>
            <person name="Matthews C."/>
            <person name="McCusker W."/>
            <person name="McDonough S."/>
            <person name="Mehta T."/>
            <person name="Meldrim J."/>
            <person name="Meneus L."/>
            <person name="Mihai O."/>
            <person name="Mihalev A."/>
            <person name="Mihova T."/>
            <person name="Mittelman R."/>
            <person name="Mlenga V."/>
            <person name="Montmayeur A."/>
            <person name="Mulrain L."/>
            <person name="Navidi A."/>
            <person name="Naylor J."/>
            <person name="Negash T."/>
            <person name="Nguyen T."/>
            <person name="Nguyen N."/>
            <person name="Nicol R."/>
            <person name="Norbu C."/>
            <person name="Norbu N."/>
            <person name="Novod N."/>
            <person name="O'Neill B."/>
            <person name="Osman S."/>
            <person name="Markiewicz E."/>
            <person name="Oyono O.L."/>
            <person name="Patti C."/>
            <person name="Phunkhang P."/>
            <person name="Pierre F."/>
            <person name="Priest M."/>
            <person name="Raghuraman S."/>
            <person name="Rege F."/>
            <person name="Reyes R."/>
            <person name="Rise C."/>
            <person name="Rogov P."/>
            <person name="Ross K."/>
            <person name="Ryan E."/>
            <person name="Settipalli S."/>
            <person name="Shea T."/>
            <person name="Sherpa N."/>
            <person name="Shi L."/>
            <person name="Shih D."/>
            <person name="Sparrow T."/>
            <person name="Spaulding J."/>
            <person name="Stalker J."/>
            <person name="Stange-Thomann N."/>
            <person name="Stavropoulos S."/>
            <person name="Stone C."/>
            <person name="Strader C."/>
            <person name="Tesfaye S."/>
            <person name="Thomson T."/>
            <person name="Thoulutsang Y."/>
            <person name="Thoulutsang D."/>
            <person name="Topham K."/>
            <person name="Topping I."/>
            <person name="Tsamla T."/>
            <person name="Vassiliev H."/>
            <person name="Vo A."/>
            <person name="Wangchuk T."/>
            <person name="Wangdi T."/>
            <person name="Weiand M."/>
            <person name="Wilkinson J."/>
            <person name="Wilson A."/>
            <person name="Yadav S."/>
            <person name="Young G."/>
            <person name="Yu Q."/>
            <person name="Zembek L."/>
            <person name="Zhong D."/>
            <person name="Zimmer A."/>
            <person name="Zwirko Z."/>
            <person name="Jaffe D.B."/>
            <person name="Alvarez P."/>
            <person name="Brockman W."/>
            <person name="Butler J."/>
            <person name="Chin C."/>
            <person name="Gnerre S."/>
            <person name="Grabherr M."/>
            <person name="Kleber M."/>
            <person name="Mauceli E."/>
            <person name="MacCallum I."/>
        </authorList>
    </citation>
    <scope>NUCLEOTIDE SEQUENCE [LARGE SCALE GENOMIC DNA]</scope>
    <source>
        <strain evidence="6">Tucson 15010-1051.87</strain>
    </source>
</reference>
<evidence type="ECO:0000259" key="4">
    <source>
        <dbReference type="PROSITE" id="PS50013"/>
    </source>
</evidence>
<dbReference type="Pfam" id="PF00385">
    <property type="entry name" value="Chromo"/>
    <property type="match status" value="1"/>
</dbReference>
<proteinExistence type="predicted"/>
<name>B4LW04_DROVI</name>
<feature type="domain" description="Chromo" evidence="4">
    <location>
        <begin position="19"/>
        <end position="77"/>
    </location>
</feature>
<dbReference type="InterPro" id="IPR051219">
    <property type="entry name" value="Heterochromatin_chromo-domain"/>
</dbReference>
<dbReference type="OrthoDB" id="5376140at2759"/>
<evidence type="ECO:0000256" key="1">
    <source>
        <dbReference type="ARBA" id="ARBA00004123"/>
    </source>
</evidence>
<organism evidence="5 6">
    <name type="scientific">Drosophila virilis</name>
    <name type="common">Fruit fly</name>
    <dbReference type="NCBI Taxonomy" id="7244"/>
    <lineage>
        <taxon>Eukaryota</taxon>
        <taxon>Metazoa</taxon>
        <taxon>Ecdysozoa</taxon>
        <taxon>Arthropoda</taxon>
        <taxon>Hexapoda</taxon>
        <taxon>Insecta</taxon>
        <taxon>Pterygota</taxon>
        <taxon>Neoptera</taxon>
        <taxon>Endopterygota</taxon>
        <taxon>Diptera</taxon>
        <taxon>Brachycera</taxon>
        <taxon>Muscomorpha</taxon>
        <taxon>Ephydroidea</taxon>
        <taxon>Drosophilidae</taxon>
        <taxon>Drosophila</taxon>
    </lineage>
</organism>
<dbReference type="InterPro" id="IPR008251">
    <property type="entry name" value="Chromo_shadow_dom"/>
</dbReference>
<dbReference type="SUPFAM" id="SSF54160">
    <property type="entry name" value="Chromo domain-like"/>
    <property type="match status" value="2"/>
</dbReference>
<dbReference type="Proteomes" id="UP000008792">
    <property type="component" value="Unassembled WGS sequence"/>
</dbReference>
<dbReference type="EMBL" id="CH940650">
    <property type="protein sequence ID" value="EDW66509.1"/>
    <property type="molecule type" value="Genomic_DNA"/>
</dbReference>
<dbReference type="HOGENOM" id="CLU_045874_1_2_1"/>
<evidence type="ECO:0000313" key="5">
    <source>
        <dbReference type="EMBL" id="EDW66509.1"/>
    </source>
</evidence>
<dbReference type="InterPro" id="IPR016197">
    <property type="entry name" value="Chromo-like_dom_sf"/>
</dbReference>
<dbReference type="InterPro" id="IPR000953">
    <property type="entry name" value="Chromo/chromo_shadow_dom"/>
</dbReference>
<dbReference type="SMART" id="SM00298">
    <property type="entry name" value="CHROMO"/>
    <property type="match status" value="2"/>
</dbReference>
<dbReference type="SMART" id="SM00300">
    <property type="entry name" value="ChSh"/>
    <property type="match status" value="1"/>
</dbReference>
<dbReference type="FunFam" id="2.40.50.40:FF:000031">
    <property type="entry name" value="Heterochromatin protein 1"/>
    <property type="match status" value="1"/>
</dbReference>
<evidence type="ECO:0000313" key="6">
    <source>
        <dbReference type="Proteomes" id="UP000008792"/>
    </source>
</evidence>
<protein>
    <submittedName>
        <fullName evidence="5">Heterochromatin protein 1E</fullName>
    </submittedName>
</protein>
<dbReference type="PROSITE" id="PS50013">
    <property type="entry name" value="CHROMO_2"/>
    <property type="match status" value="1"/>
</dbReference>
<gene>
    <name evidence="5" type="primary">Dvir\HP1E</name>
    <name evidence="5" type="ORF">Dvir_GJ23632</name>
</gene>
<dbReference type="STRING" id="7244.B4LW04"/>
<evidence type="ECO:0000256" key="2">
    <source>
        <dbReference type="ARBA" id="ARBA00022737"/>
    </source>
</evidence>
<keyword evidence="6" id="KW-1185">Reference proteome</keyword>
<dbReference type="Pfam" id="PF01393">
    <property type="entry name" value="Chromo_shadow"/>
    <property type="match status" value="1"/>
</dbReference>
<dbReference type="eggNOG" id="KOG1911">
    <property type="taxonomic scope" value="Eukaryota"/>
</dbReference>
<dbReference type="InParanoid" id="B4LW04"/>
<dbReference type="PhylomeDB" id="B4LW04"/>
<dbReference type="InterPro" id="IPR023780">
    <property type="entry name" value="Chromo_domain"/>
</dbReference>
<dbReference type="GO" id="GO:0005634">
    <property type="term" value="C:nucleus"/>
    <property type="evidence" value="ECO:0007669"/>
    <property type="project" value="UniProtKB-SubCell"/>
</dbReference>
<keyword evidence="3" id="KW-0539">Nucleus</keyword>
<sequence>MSNMDSGISLDDFDENKEYFVEQIISRRIRMGQVEYFVKWQDFPDEDNTWELSKNLDCLALITEFESQRATKNNKRQAELKINEIYVAKAKKLKIEPSVIIDNAFEYGHKAEKILCASNNRGKISFLIKFRDLDQPEQVESEVAYNHIPLLVIQFYEEHLKILNAFATNSSLPS</sequence>
<dbReference type="OMA" id="YVEIPQM"/>
<comment type="subcellular location">
    <subcellularLocation>
        <location evidence="1">Nucleus</location>
    </subcellularLocation>
</comment>
<dbReference type="AlphaFoldDB" id="B4LW04"/>
<keyword evidence="2" id="KW-0677">Repeat</keyword>
<evidence type="ECO:0000256" key="3">
    <source>
        <dbReference type="ARBA" id="ARBA00023242"/>
    </source>
</evidence>